<name>A0A6J4RT35_9ACTN</name>
<evidence type="ECO:0000313" key="5">
    <source>
        <dbReference type="EMBL" id="CAA9478518.1"/>
    </source>
</evidence>
<dbReference type="Gene3D" id="3.40.50.720">
    <property type="entry name" value="NAD(P)-binding Rossmann-like Domain"/>
    <property type="match status" value="1"/>
</dbReference>
<evidence type="ECO:0000256" key="1">
    <source>
        <dbReference type="ARBA" id="ARBA00006484"/>
    </source>
</evidence>
<dbReference type="InterPro" id="IPR036291">
    <property type="entry name" value="NAD(P)-bd_dom_sf"/>
</dbReference>
<dbReference type="CDD" id="cd05233">
    <property type="entry name" value="SDR_c"/>
    <property type="match status" value="1"/>
</dbReference>
<gene>
    <name evidence="5" type="ORF">AVDCRST_MAG85-511</name>
</gene>
<protein>
    <recommendedName>
        <fullName evidence="6">3-oxoacyl-[acyl-carrier-protein] reductase</fullName>
    </recommendedName>
</protein>
<dbReference type="PRINTS" id="PR00080">
    <property type="entry name" value="SDRFAMILY"/>
</dbReference>
<keyword evidence="3" id="KW-0560">Oxidoreductase</keyword>
<organism evidence="5">
    <name type="scientific">uncultured Solirubrobacteraceae bacterium</name>
    <dbReference type="NCBI Taxonomy" id="1162706"/>
    <lineage>
        <taxon>Bacteria</taxon>
        <taxon>Bacillati</taxon>
        <taxon>Actinomycetota</taxon>
        <taxon>Thermoleophilia</taxon>
        <taxon>Solirubrobacterales</taxon>
        <taxon>Solirubrobacteraceae</taxon>
        <taxon>environmental samples</taxon>
    </lineage>
</organism>
<reference evidence="5" key="1">
    <citation type="submission" date="2020-02" db="EMBL/GenBank/DDBJ databases">
        <authorList>
            <person name="Meier V. D."/>
        </authorList>
    </citation>
    <scope>NUCLEOTIDE SEQUENCE</scope>
    <source>
        <strain evidence="5">AVDCRST_MAG85</strain>
    </source>
</reference>
<accession>A0A6J4RT35</accession>
<evidence type="ECO:0000256" key="3">
    <source>
        <dbReference type="ARBA" id="ARBA00023002"/>
    </source>
</evidence>
<dbReference type="GO" id="GO:0016491">
    <property type="term" value="F:oxidoreductase activity"/>
    <property type="evidence" value="ECO:0007669"/>
    <property type="project" value="UniProtKB-KW"/>
</dbReference>
<dbReference type="PRINTS" id="PR00081">
    <property type="entry name" value="GDHRDH"/>
</dbReference>
<dbReference type="SUPFAM" id="SSF51735">
    <property type="entry name" value="NAD(P)-binding Rossmann-fold domains"/>
    <property type="match status" value="1"/>
</dbReference>
<dbReference type="PANTHER" id="PTHR43391">
    <property type="entry name" value="RETINOL DEHYDROGENASE-RELATED"/>
    <property type="match status" value="1"/>
</dbReference>
<dbReference type="InterPro" id="IPR002347">
    <property type="entry name" value="SDR_fam"/>
</dbReference>
<evidence type="ECO:0008006" key="6">
    <source>
        <dbReference type="Google" id="ProtNLM"/>
    </source>
</evidence>
<comment type="similarity">
    <text evidence="1 4">Belongs to the short-chain dehydrogenases/reductases (SDR) family.</text>
</comment>
<dbReference type="Pfam" id="PF00106">
    <property type="entry name" value="adh_short"/>
    <property type="match status" value="1"/>
</dbReference>
<evidence type="ECO:0000256" key="4">
    <source>
        <dbReference type="RuleBase" id="RU000363"/>
    </source>
</evidence>
<dbReference type="FunFam" id="3.40.50.720:FF:000084">
    <property type="entry name" value="Short-chain dehydrogenase reductase"/>
    <property type="match status" value="1"/>
</dbReference>
<dbReference type="PANTHER" id="PTHR43391:SF14">
    <property type="entry name" value="DEHYDROGENASE_REDUCTASE SDR FAMILY PROTEIN 7-LIKE"/>
    <property type="match status" value="1"/>
</dbReference>
<dbReference type="AlphaFoldDB" id="A0A6J4RT35"/>
<proteinExistence type="inferred from homology"/>
<evidence type="ECO:0000256" key="2">
    <source>
        <dbReference type="ARBA" id="ARBA00022857"/>
    </source>
</evidence>
<keyword evidence="2" id="KW-0521">NADP</keyword>
<sequence length="235" mass="24304">MTETTLQGRRAFVTGASRGIGASVARKLAEGGARVALASRSGDDLGLSGALGVECDVTQPSSVDAAVAAAVAELGGLDLVVANAGMGAYAPFLELDPEQLEQMIDVNLKGTLYTARAALPHLVSNGSGDFVSLASVAGLRAFPTEAVYNASKFGQVGFTRALDHEMRPHEVRCTAVCPGGVATDFALDTGRPEEALDGMMSADEAADAVIFCVTRPPGVRMLTVSYRPMDEPSWG</sequence>
<dbReference type="EMBL" id="CADCVT010000054">
    <property type="protein sequence ID" value="CAA9478518.1"/>
    <property type="molecule type" value="Genomic_DNA"/>
</dbReference>